<protein>
    <submittedName>
        <fullName evidence="3">MurB_C domain-containing protein</fullName>
    </submittedName>
</protein>
<dbReference type="InterPro" id="IPR036635">
    <property type="entry name" value="MurB_C_sf"/>
</dbReference>
<accession>A0A0N4Z3P7</accession>
<dbReference type="Proteomes" id="UP000038045">
    <property type="component" value="Unplaced"/>
</dbReference>
<evidence type="ECO:0000256" key="1">
    <source>
        <dbReference type="SAM" id="MobiDB-lite"/>
    </source>
</evidence>
<evidence type="ECO:0000313" key="2">
    <source>
        <dbReference type="Proteomes" id="UP000038045"/>
    </source>
</evidence>
<dbReference type="AlphaFoldDB" id="A0A0N4Z3P7"/>
<dbReference type="WBParaSite" id="PTRK_0000154000.1">
    <property type="protein sequence ID" value="PTRK_0000154000.1"/>
    <property type="gene ID" value="PTRK_0000154000"/>
</dbReference>
<organism evidence="2 3">
    <name type="scientific">Parastrongyloides trichosuri</name>
    <name type="common">Possum-specific nematode worm</name>
    <dbReference type="NCBI Taxonomy" id="131310"/>
    <lineage>
        <taxon>Eukaryota</taxon>
        <taxon>Metazoa</taxon>
        <taxon>Ecdysozoa</taxon>
        <taxon>Nematoda</taxon>
        <taxon>Chromadorea</taxon>
        <taxon>Rhabditida</taxon>
        <taxon>Tylenchina</taxon>
        <taxon>Panagrolaimomorpha</taxon>
        <taxon>Strongyloidoidea</taxon>
        <taxon>Strongyloididae</taxon>
        <taxon>Parastrongyloides</taxon>
    </lineage>
</organism>
<proteinExistence type="predicted"/>
<name>A0A0N4Z3P7_PARTI</name>
<keyword evidence="2" id="KW-1185">Reference proteome</keyword>
<reference evidence="3" key="1">
    <citation type="submission" date="2017-02" db="UniProtKB">
        <authorList>
            <consortium name="WormBaseParasite"/>
        </authorList>
    </citation>
    <scope>IDENTIFICATION</scope>
</reference>
<dbReference type="GO" id="GO:0008762">
    <property type="term" value="F:UDP-N-acetylmuramate dehydrogenase activity"/>
    <property type="evidence" value="ECO:0007669"/>
    <property type="project" value="InterPro"/>
</dbReference>
<feature type="compositionally biased region" description="Basic residues" evidence="1">
    <location>
        <begin position="160"/>
        <end position="178"/>
    </location>
</feature>
<feature type="region of interest" description="Disordered" evidence="1">
    <location>
        <begin position="81"/>
        <end position="303"/>
    </location>
</feature>
<dbReference type="SUPFAM" id="SSF56194">
    <property type="entry name" value="Uridine diphospho-N-Acetylenolpyruvylglucosamine reductase, MurB, C-terminal domain"/>
    <property type="match status" value="1"/>
</dbReference>
<dbReference type="Gene3D" id="3.90.78.10">
    <property type="entry name" value="UDP-N-acetylenolpyruvoylglucosamine reductase, C-terminal domain"/>
    <property type="match status" value="1"/>
</dbReference>
<feature type="compositionally biased region" description="Low complexity" evidence="1">
    <location>
        <begin position="274"/>
        <end position="285"/>
    </location>
</feature>
<evidence type="ECO:0000313" key="3">
    <source>
        <dbReference type="WBParaSite" id="PTRK_0000154000.1"/>
    </source>
</evidence>
<feature type="compositionally biased region" description="Basic residues" evidence="1">
    <location>
        <begin position="218"/>
        <end position="235"/>
    </location>
</feature>
<sequence>MINPGEATAADIEGLGEAVRADVLAKTGVQLNWEIRRIGRKGGLVFGCCHACAPEHPPCRRPDGRPVVGTRGLAVLGPRLRGCSGRAGGQGHARRRRARSGPGADGVETGRRLQRPARQMGRGRLRPGHPRNAEAALYPFRRPGLRPGDGQGQVQGRSARGGRHRARRRPPGPGRRARPGAVGRLGQGSARCAPAAGHPDRRRQGTRPPRRLAGGRQGPRHRCAGPRHRRRRRRPLSAFAAGGGQGRRSRRLRRPAPAGPAPAPDGQDRRPGPRGRAPLGPAPQGRRPDPTARCGSGIRPHPP</sequence>